<dbReference type="Proteomes" id="UP000696485">
    <property type="component" value="Unassembled WGS sequence"/>
</dbReference>
<reference evidence="4" key="1">
    <citation type="journal article" date="2020" name="Fungal Divers.">
        <title>Resolving the Mortierellaceae phylogeny through synthesis of multi-gene phylogenetics and phylogenomics.</title>
        <authorList>
            <person name="Vandepol N."/>
            <person name="Liber J."/>
            <person name="Desiro A."/>
            <person name="Na H."/>
            <person name="Kennedy M."/>
            <person name="Barry K."/>
            <person name="Grigoriev I.V."/>
            <person name="Miller A.N."/>
            <person name="O'Donnell K."/>
            <person name="Stajich J.E."/>
            <person name="Bonito G."/>
        </authorList>
    </citation>
    <scope>NUCLEOTIDE SEQUENCE</scope>
    <source>
        <strain evidence="4">NVP1</strain>
    </source>
</reference>
<comment type="caution">
    <text evidence="4">The sequence shown here is derived from an EMBL/GenBank/DDBJ whole genome shotgun (WGS) entry which is preliminary data.</text>
</comment>
<keyword evidence="5" id="KW-1185">Reference proteome</keyword>
<feature type="region of interest" description="Disordered" evidence="2">
    <location>
        <begin position="40"/>
        <end position="73"/>
    </location>
</feature>
<evidence type="ECO:0000256" key="3">
    <source>
        <dbReference type="SAM" id="Phobius"/>
    </source>
</evidence>
<keyword evidence="1" id="KW-0175">Coiled coil</keyword>
<keyword evidence="3" id="KW-1133">Transmembrane helix</keyword>
<keyword evidence="3" id="KW-0812">Transmembrane</keyword>
<organism evidence="4 5">
    <name type="scientific">Podila minutissima</name>
    <dbReference type="NCBI Taxonomy" id="64525"/>
    <lineage>
        <taxon>Eukaryota</taxon>
        <taxon>Fungi</taxon>
        <taxon>Fungi incertae sedis</taxon>
        <taxon>Mucoromycota</taxon>
        <taxon>Mortierellomycotina</taxon>
        <taxon>Mortierellomycetes</taxon>
        <taxon>Mortierellales</taxon>
        <taxon>Mortierellaceae</taxon>
        <taxon>Podila</taxon>
    </lineage>
</organism>
<dbReference type="EMBL" id="JAAAUY010000022">
    <property type="protein sequence ID" value="KAF9337599.1"/>
    <property type="molecule type" value="Genomic_DNA"/>
</dbReference>
<evidence type="ECO:0000313" key="4">
    <source>
        <dbReference type="EMBL" id="KAF9337599.1"/>
    </source>
</evidence>
<feature type="coiled-coil region" evidence="1">
    <location>
        <begin position="101"/>
        <end position="171"/>
    </location>
</feature>
<feature type="transmembrane region" description="Helical" evidence="3">
    <location>
        <begin position="6"/>
        <end position="25"/>
    </location>
</feature>
<dbReference type="AlphaFoldDB" id="A0A9P5VQN0"/>
<name>A0A9P5VQN0_9FUNG</name>
<gene>
    <name evidence="4" type="ORF">BG006_003994</name>
</gene>
<proteinExistence type="predicted"/>
<keyword evidence="3" id="KW-0472">Membrane</keyword>
<sequence length="284" mass="31959">MVHPGFVVAGVLGVVVTGVVIYSIIKEEIDDFLQSFEHQKVPVGSGGQGNEDQQKQHSDHNDPTSSSSSGMYHGDYELRQRRPHHDMDVDDNEKELERTPLTERLQKIREAEANMAASQARLDEMERQMNQREAALLQSIREREERMESELEQSRERQRLLNQEMASYRQEPLTRSMVGSSAPLTNEPLIPSFGDDHDASSEVDSRANAILRHNLSSSHKENYNPFENPDLLLRTESSNFAIHGDEERSVTVGDEGSEVDWTEAEIGSVGSHDSYESWASPGSP</sequence>
<accession>A0A9P5VQN0</accession>
<evidence type="ECO:0000256" key="1">
    <source>
        <dbReference type="SAM" id="Coils"/>
    </source>
</evidence>
<feature type="compositionally biased region" description="Basic and acidic residues" evidence="2">
    <location>
        <begin position="52"/>
        <end position="62"/>
    </location>
</feature>
<evidence type="ECO:0000256" key="2">
    <source>
        <dbReference type="SAM" id="MobiDB-lite"/>
    </source>
</evidence>
<feature type="region of interest" description="Disordered" evidence="2">
    <location>
        <begin position="244"/>
        <end position="284"/>
    </location>
</feature>
<protein>
    <submittedName>
        <fullName evidence="4">Uncharacterized protein</fullName>
    </submittedName>
</protein>
<evidence type="ECO:0000313" key="5">
    <source>
        <dbReference type="Proteomes" id="UP000696485"/>
    </source>
</evidence>